<evidence type="ECO:0000259" key="4">
    <source>
        <dbReference type="SMART" id="SM00331"/>
    </source>
</evidence>
<dbReference type="InterPro" id="IPR001932">
    <property type="entry name" value="PPM-type_phosphatase-like_dom"/>
</dbReference>
<dbReference type="GO" id="GO:0016791">
    <property type="term" value="F:phosphatase activity"/>
    <property type="evidence" value="ECO:0007669"/>
    <property type="project" value="TreeGrafter"/>
</dbReference>
<feature type="transmembrane region" description="Helical" evidence="3">
    <location>
        <begin position="170"/>
        <end position="188"/>
    </location>
</feature>
<protein>
    <submittedName>
        <fullName evidence="5">SpoIIE family protein phosphatase</fullName>
    </submittedName>
</protein>
<sequence length="539" mass="56800">MSACAGPPRSLTVGVHNAGPRSPSTTACGRRTCTEGQSAHHSTVGPTRAAMRSRPAGPGAHPPDGGSGRIPSVRVRPLAGRGRLEPVRSPEEMTFSRGFAGYSTFHRFRAVRRVAFPEVRRKIGGVRLARRPSFSSAEPRAPVPRYLRLLPPGLIALGVVINFLTPPEATFTPLFVAAPLVAAALLSFRETVLTGLSSSIAVILLTLFVVHAAVVSDEMIRVLTVLTVSAFSLLVSRLNRQLASVRGVAAEVQRAVLPTPPERVGPLEVAARYQAAREDTLVGGDMYATVDTPYGTRLLVGDVRGKGLGATEAVTVILGAFREVADTEPDLARVGARLENAWQREGGRRAGLDGMEGFTTAVVVEVPAGDPGVLRLLDLGHPPPVLLEPDGKARYLEVRDPGLPLGLAGLAGTADGGHVEEYAFPPGASLLLYTDGVSEARDERGTFYDPVAALAGRRFTRPRRVLDVLFSDIAAHTGGVAQDDIAVLVVRRPVPGEDLPGREGGRSGRRSGRTGRGAVRGGPGSVVTEGERPAANDNN</sequence>
<name>A0A7W3TCK2_9ACTN</name>
<feature type="compositionally biased region" description="Polar residues" evidence="2">
    <location>
        <begin position="34"/>
        <end position="45"/>
    </location>
</feature>
<keyword evidence="3" id="KW-0472">Membrane</keyword>
<evidence type="ECO:0000256" key="1">
    <source>
        <dbReference type="ARBA" id="ARBA00022801"/>
    </source>
</evidence>
<dbReference type="SMART" id="SM00331">
    <property type="entry name" value="PP2C_SIG"/>
    <property type="match status" value="1"/>
</dbReference>
<dbReference type="PANTHER" id="PTHR43156">
    <property type="entry name" value="STAGE II SPORULATION PROTEIN E-RELATED"/>
    <property type="match status" value="1"/>
</dbReference>
<feature type="transmembrane region" description="Helical" evidence="3">
    <location>
        <begin position="195"/>
        <end position="213"/>
    </location>
</feature>
<dbReference type="Proteomes" id="UP000538929">
    <property type="component" value="Unassembled WGS sequence"/>
</dbReference>
<feature type="domain" description="PPM-type phosphatase" evidence="4">
    <location>
        <begin position="267"/>
        <end position="492"/>
    </location>
</feature>
<dbReference type="Gene3D" id="3.60.40.10">
    <property type="entry name" value="PPM-type phosphatase domain"/>
    <property type="match status" value="1"/>
</dbReference>
<feature type="compositionally biased region" description="Basic and acidic residues" evidence="2">
    <location>
        <begin position="529"/>
        <end position="539"/>
    </location>
</feature>
<dbReference type="SUPFAM" id="SSF81606">
    <property type="entry name" value="PP2C-like"/>
    <property type="match status" value="1"/>
</dbReference>
<proteinExistence type="predicted"/>
<dbReference type="InterPro" id="IPR036457">
    <property type="entry name" value="PPM-type-like_dom_sf"/>
</dbReference>
<dbReference type="InterPro" id="IPR052016">
    <property type="entry name" value="Bact_Sigma-Reg"/>
</dbReference>
<keyword evidence="1" id="KW-0378">Hydrolase</keyword>
<accession>A0A7W3TCK2</accession>
<evidence type="ECO:0000256" key="2">
    <source>
        <dbReference type="SAM" id="MobiDB-lite"/>
    </source>
</evidence>
<keyword evidence="6" id="KW-1185">Reference proteome</keyword>
<keyword evidence="3" id="KW-0812">Transmembrane</keyword>
<feature type="transmembrane region" description="Helical" evidence="3">
    <location>
        <begin position="146"/>
        <end position="164"/>
    </location>
</feature>
<organism evidence="5 6">
    <name type="scientific">Streptomyces alkaliphilus</name>
    <dbReference type="NCBI Taxonomy" id="1472722"/>
    <lineage>
        <taxon>Bacteria</taxon>
        <taxon>Bacillati</taxon>
        <taxon>Actinomycetota</taxon>
        <taxon>Actinomycetes</taxon>
        <taxon>Kitasatosporales</taxon>
        <taxon>Streptomycetaceae</taxon>
        <taxon>Streptomyces</taxon>
    </lineage>
</organism>
<feature type="region of interest" description="Disordered" evidence="2">
    <location>
        <begin position="495"/>
        <end position="539"/>
    </location>
</feature>
<reference evidence="6" key="1">
    <citation type="submission" date="2019-10" db="EMBL/GenBank/DDBJ databases">
        <title>Streptomyces sp. nov., a novel actinobacterium isolated from alkaline environment.</title>
        <authorList>
            <person name="Golinska P."/>
        </authorList>
    </citation>
    <scope>NUCLEOTIDE SEQUENCE [LARGE SCALE GENOMIC DNA]</scope>
    <source>
        <strain evidence="6">DSM 42118</strain>
    </source>
</reference>
<feature type="compositionally biased region" description="Gly residues" evidence="2">
    <location>
        <begin position="514"/>
        <end position="524"/>
    </location>
</feature>
<dbReference type="EMBL" id="VKHT01000226">
    <property type="protein sequence ID" value="MBB0244379.1"/>
    <property type="molecule type" value="Genomic_DNA"/>
</dbReference>
<keyword evidence="3" id="KW-1133">Transmembrane helix</keyword>
<gene>
    <name evidence="5" type="ORF">FNQ90_09740</name>
</gene>
<evidence type="ECO:0000256" key="3">
    <source>
        <dbReference type="SAM" id="Phobius"/>
    </source>
</evidence>
<dbReference type="Pfam" id="PF07228">
    <property type="entry name" value="SpoIIE"/>
    <property type="match status" value="1"/>
</dbReference>
<dbReference type="AlphaFoldDB" id="A0A7W3TCK2"/>
<feature type="compositionally biased region" description="Low complexity" evidence="2">
    <location>
        <begin position="55"/>
        <end position="64"/>
    </location>
</feature>
<comment type="caution">
    <text evidence="5">The sequence shown here is derived from an EMBL/GenBank/DDBJ whole genome shotgun (WGS) entry which is preliminary data.</text>
</comment>
<evidence type="ECO:0000313" key="6">
    <source>
        <dbReference type="Proteomes" id="UP000538929"/>
    </source>
</evidence>
<evidence type="ECO:0000313" key="5">
    <source>
        <dbReference type="EMBL" id="MBB0244379.1"/>
    </source>
</evidence>
<dbReference type="FunFam" id="3.60.40.10:FF:000058">
    <property type="entry name" value="Stage II sporulation protein E"/>
    <property type="match status" value="1"/>
</dbReference>
<dbReference type="PANTHER" id="PTHR43156:SF2">
    <property type="entry name" value="STAGE II SPORULATION PROTEIN E"/>
    <property type="match status" value="1"/>
</dbReference>
<feature type="region of interest" description="Disordered" evidence="2">
    <location>
        <begin position="1"/>
        <end position="78"/>
    </location>
</feature>